<keyword evidence="2" id="KW-1185">Reference proteome</keyword>
<evidence type="ECO:0000313" key="1">
    <source>
        <dbReference type="EMBL" id="KJY99747.1"/>
    </source>
</evidence>
<dbReference type="Proteomes" id="UP000033664">
    <property type="component" value="Unassembled WGS sequence"/>
</dbReference>
<proteinExistence type="predicted"/>
<dbReference type="Pfam" id="PF03891">
    <property type="entry name" value="DUF333"/>
    <property type="match status" value="1"/>
</dbReference>
<protein>
    <recommendedName>
        <fullName evidence="3">DUF333 domain-containing protein</fullName>
    </recommendedName>
</protein>
<gene>
    <name evidence="1" type="ORF">TW72_08895</name>
</gene>
<name>A0A0F4PY71_9GAMM</name>
<dbReference type="EMBL" id="JXXZ01000007">
    <property type="protein sequence ID" value="KJY99747.1"/>
    <property type="molecule type" value="Genomic_DNA"/>
</dbReference>
<evidence type="ECO:0000313" key="2">
    <source>
        <dbReference type="Proteomes" id="UP000033664"/>
    </source>
</evidence>
<comment type="caution">
    <text evidence="1">The sequence shown here is derived from an EMBL/GenBank/DDBJ whole genome shotgun (WGS) entry which is preliminary data.</text>
</comment>
<dbReference type="OrthoDB" id="148878at2"/>
<dbReference type="AlphaFoldDB" id="A0A0F4PY71"/>
<evidence type="ECO:0008006" key="3">
    <source>
        <dbReference type="Google" id="ProtNLM"/>
    </source>
</evidence>
<dbReference type="GeneID" id="58228606"/>
<dbReference type="eggNOG" id="COG3042">
    <property type="taxonomic scope" value="Bacteria"/>
</dbReference>
<dbReference type="PANTHER" id="PTHR38008:SF2">
    <property type="entry name" value="HEMOLYSIN"/>
    <property type="match status" value="1"/>
</dbReference>
<dbReference type="PROSITE" id="PS51257">
    <property type="entry name" value="PROKAR_LIPOPROTEIN"/>
    <property type="match status" value="1"/>
</dbReference>
<sequence>MKYRLAGLCIVLTAALSGCQDEPLTQQLPVDMSNPAAKFCVDQGGQYLVEQQPQGKSSFCVLDNGSKVDAWEFFRKYQ</sequence>
<accession>A0A0F4PY71</accession>
<dbReference type="InterPro" id="IPR005590">
    <property type="entry name" value="DUF333"/>
</dbReference>
<reference evidence="1 2" key="1">
    <citation type="journal article" date="2015" name="BMC Genomics">
        <title>Genome mining reveals unlocked bioactive potential of marine Gram-negative bacteria.</title>
        <authorList>
            <person name="Machado H."/>
            <person name="Sonnenschein E.C."/>
            <person name="Melchiorsen J."/>
            <person name="Gram L."/>
        </authorList>
    </citation>
    <scope>NUCLEOTIDE SEQUENCE [LARGE SCALE GENOMIC DNA]</scope>
    <source>
        <strain evidence="1 2">S3137</strain>
    </source>
</reference>
<dbReference type="PANTHER" id="PTHR38008">
    <property type="entry name" value="HEMOLYSIN-RELATED"/>
    <property type="match status" value="1"/>
</dbReference>
<dbReference type="RefSeq" id="WP_022946568.1">
    <property type="nucleotide sequence ID" value="NZ_CP023396.1"/>
</dbReference>
<dbReference type="PATRIC" id="fig|151081.8.peg.406"/>
<organism evidence="1 2">
    <name type="scientific">Pseudoalteromonas ruthenica</name>
    <dbReference type="NCBI Taxonomy" id="151081"/>
    <lineage>
        <taxon>Bacteria</taxon>
        <taxon>Pseudomonadati</taxon>
        <taxon>Pseudomonadota</taxon>
        <taxon>Gammaproteobacteria</taxon>
        <taxon>Alteromonadales</taxon>
        <taxon>Pseudoalteromonadaceae</taxon>
        <taxon>Pseudoalteromonas</taxon>
    </lineage>
</organism>